<dbReference type="Pfam" id="PF04820">
    <property type="entry name" value="Trp_halogenase"/>
    <property type="match status" value="1"/>
</dbReference>
<name>A0ABS5KXQ5_9ACTN</name>
<keyword evidence="2" id="KW-0503">Monooxygenase</keyword>
<dbReference type="EMBL" id="JAAFYZ010000115">
    <property type="protein sequence ID" value="MBS2550802.1"/>
    <property type="molecule type" value="Genomic_DNA"/>
</dbReference>
<sequence>MTDDRYDVAILGSGIGGSMLACILARHGVRTLLLEGATHPRFTIGESLIPETGIRLRIIGEKYGVPEIGWIGAFHKLRDNVSSNCGVKRSFSFMYHSEGREHRAGEVNQLPTLTPPIGPDSHLFRQDVDAYLAALSIQYGATFRQGTRIEDIKFGEDEVELHAAGGVSFKAKFLIDASGMRSMVSDQLGLRDETPRFKTDTRTLYTHMMNVPSADLLLSDPQHRGVPSPLGQATMHHIFDGGWIWVIPFNNHRQATNPLTSVGMMLDRRKHPDPQGPPEEEFRSVIARFPTIRRHFDGAVAARPWIGSGRLQYSSPHLLGPRVLQLPHAAAFVDPLFSSGMSVLTVAVDLIAERLLRAVQDDDFATERFQFVEDVVNTGFDHYDMIVSGAFDSFASYDTWNAWNRNWALGNMLGAFGPLSLLIRYLQSGDPSHLAKTTEPGRIGVLGSHLPNVVATMRGSQDEIEAATRGEITHAEAGRRIFARLGDLDFVPKYMGFGKPEQGATATFTLLSGARHVTWYRRHGTAAWKENCTFPLRTYAREAFKWALESRREGQRRGRSGIRDILFADNQDWRHLPPAMSAHGRLWPAIPPAAELAVPDSEPAEPTAEVTA</sequence>
<evidence type="ECO:0000313" key="5">
    <source>
        <dbReference type="Proteomes" id="UP000730482"/>
    </source>
</evidence>
<comment type="caution">
    <text evidence="4">The sequence shown here is derived from an EMBL/GenBank/DDBJ whole genome shotgun (WGS) entry which is preliminary data.</text>
</comment>
<evidence type="ECO:0000256" key="1">
    <source>
        <dbReference type="ARBA" id="ARBA00023002"/>
    </source>
</evidence>
<dbReference type="InterPro" id="IPR036188">
    <property type="entry name" value="FAD/NAD-bd_sf"/>
</dbReference>
<evidence type="ECO:0000256" key="3">
    <source>
        <dbReference type="ARBA" id="ARBA00038396"/>
    </source>
</evidence>
<dbReference type="PANTHER" id="PTHR43747:SF5">
    <property type="entry name" value="FAD-BINDING DOMAIN-CONTAINING PROTEIN"/>
    <property type="match status" value="1"/>
</dbReference>
<protein>
    <submittedName>
        <fullName evidence="4">Tryptophan 7-halogenase</fullName>
    </submittedName>
</protein>
<dbReference type="Proteomes" id="UP000730482">
    <property type="component" value="Unassembled WGS sequence"/>
</dbReference>
<evidence type="ECO:0000256" key="2">
    <source>
        <dbReference type="ARBA" id="ARBA00023033"/>
    </source>
</evidence>
<evidence type="ECO:0000313" key="4">
    <source>
        <dbReference type="EMBL" id="MBS2550802.1"/>
    </source>
</evidence>
<dbReference type="InterPro" id="IPR050816">
    <property type="entry name" value="Flavin-dep_Halogenase_NPB"/>
</dbReference>
<accession>A0ABS5KXQ5</accession>
<keyword evidence="1" id="KW-0560">Oxidoreductase</keyword>
<dbReference type="Gene3D" id="3.50.50.60">
    <property type="entry name" value="FAD/NAD(P)-binding domain"/>
    <property type="match status" value="1"/>
</dbReference>
<dbReference type="PRINTS" id="PR00420">
    <property type="entry name" value="RNGMNOXGNASE"/>
</dbReference>
<dbReference type="SUPFAM" id="SSF51905">
    <property type="entry name" value="FAD/NAD(P)-binding domain"/>
    <property type="match status" value="1"/>
</dbReference>
<dbReference type="PROSITE" id="PS51257">
    <property type="entry name" value="PROKAR_LIPOPROTEIN"/>
    <property type="match status" value="1"/>
</dbReference>
<comment type="similarity">
    <text evidence="3">Belongs to the flavin-dependent halogenase family. Bacterial tryptophan halogenase subfamily.</text>
</comment>
<dbReference type="PANTHER" id="PTHR43747">
    <property type="entry name" value="FAD-BINDING PROTEIN"/>
    <property type="match status" value="1"/>
</dbReference>
<gene>
    <name evidence="4" type="ORF">KGQ19_28410</name>
</gene>
<reference evidence="4 5" key="1">
    <citation type="submission" date="2020-02" db="EMBL/GenBank/DDBJ databases">
        <title>Acidophilic actinobacteria isolated from forest soil.</title>
        <authorList>
            <person name="Golinska P."/>
        </authorList>
    </citation>
    <scope>NUCLEOTIDE SEQUENCE [LARGE SCALE GENOMIC DNA]</scope>
    <source>
        <strain evidence="4 5">NL8</strain>
    </source>
</reference>
<dbReference type="RefSeq" id="WP_212014355.1">
    <property type="nucleotide sequence ID" value="NZ_JAAFYZ010000115.1"/>
</dbReference>
<keyword evidence="5" id="KW-1185">Reference proteome</keyword>
<dbReference type="InterPro" id="IPR006905">
    <property type="entry name" value="Flavin_halogenase"/>
</dbReference>
<organism evidence="4 5">
    <name type="scientific">Catenulispora pinistramenti</name>
    <dbReference type="NCBI Taxonomy" id="2705254"/>
    <lineage>
        <taxon>Bacteria</taxon>
        <taxon>Bacillati</taxon>
        <taxon>Actinomycetota</taxon>
        <taxon>Actinomycetes</taxon>
        <taxon>Catenulisporales</taxon>
        <taxon>Catenulisporaceae</taxon>
        <taxon>Catenulispora</taxon>
    </lineage>
</organism>
<proteinExistence type="inferred from homology"/>